<dbReference type="Gene3D" id="3.30.1220.10">
    <property type="entry name" value="CobW-like, C-terminal domain"/>
    <property type="match status" value="1"/>
</dbReference>
<dbReference type="InterPro" id="IPR011629">
    <property type="entry name" value="CobW-like_C"/>
</dbReference>
<evidence type="ECO:0000259" key="7">
    <source>
        <dbReference type="SMART" id="SM00833"/>
    </source>
</evidence>
<keyword evidence="9" id="KW-1185">Reference proteome</keyword>
<feature type="compositionally biased region" description="Low complexity" evidence="6">
    <location>
        <begin position="240"/>
        <end position="249"/>
    </location>
</feature>
<keyword evidence="1" id="KW-0547">Nucleotide-binding</keyword>
<dbReference type="Pfam" id="PF02492">
    <property type="entry name" value="cobW"/>
    <property type="match status" value="1"/>
</dbReference>
<accession>A0ABV9PRX2</accession>
<evidence type="ECO:0000313" key="9">
    <source>
        <dbReference type="Proteomes" id="UP001595836"/>
    </source>
</evidence>
<dbReference type="InterPro" id="IPR027417">
    <property type="entry name" value="P-loop_NTPase"/>
</dbReference>
<protein>
    <submittedName>
        <fullName evidence="8">CobW family GTP-binding protein</fullName>
    </submittedName>
</protein>
<dbReference type="SUPFAM" id="SSF90002">
    <property type="entry name" value="Hypothetical protein YjiA, C-terminal domain"/>
    <property type="match status" value="1"/>
</dbReference>
<gene>
    <name evidence="8" type="ORF">ACFO7U_12675</name>
</gene>
<evidence type="ECO:0000256" key="4">
    <source>
        <dbReference type="ARBA" id="ARBA00034320"/>
    </source>
</evidence>
<evidence type="ECO:0000313" key="8">
    <source>
        <dbReference type="EMBL" id="MFC4755626.1"/>
    </source>
</evidence>
<evidence type="ECO:0000256" key="1">
    <source>
        <dbReference type="ARBA" id="ARBA00022741"/>
    </source>
</evidence>
<dbReference type="PANTHER" id="PTHR13748">
    <property type="entry name" value="COBW-RELATED"/>
    <property type="match status" value="1"/>
</dbReference>
<dbReference type="Gene3D" id="3.40.50.300">
    <property type="entry name" value="P-loop containing nucleotide triphosphate hydrolases"/>
    <property type="match status" value="1"/>
</dbReference>
<feature type="compositionally biased region" description="Basic and acidic residues" evidence="6">
    <location>
        <begin position="253"/>
        <end position="266"/>
    </location>
</feature>
<keyword evidence="3" id="KW-0143">Chaperone</keyword>
<feature type="region of interest" description="Disordered" evidence="6">
    <location>
        <begin position="240"/>
        <end position="266"/>
    </location>
</feature>
<name>A0ABV9PRX2_9ACTN</name>
<reference evidence="9" key="1">
    <citation type="journal article" date="2019" name="Int. J. Syst. Evol. Microbiol.">
        <title>The Global Catalogue of Microorganisms (GCM) 10K type strain sequencing project: providing services to taxonomists for standard genome sequencing and annotation.</title>
        <authorList>
            <consortium name="The Broad Institute Genomics Platform"/>
            <consortium name="The Broad Institute Genome Sequencing Center for Infectious Disease"/>
            <person name="Wu L."/>
            <person name="Ma J."/>
        </authorList>
    </citation>
    <scope>NUCLEOTIDE SEQUENCE [LARGE SCALE GENOMIC DNA]</scope>
    <source>
        <strain evidence="9">JCM 11882</strain>
    </source>
</reference>
<dbReference type="SUPFAM" id="SSF52540">
    <property type="entry name" value="P-loop containing nucleoside triphosphate hydrolases"/>
    <property type="match status" value="1"/>
</dbReference>
<dbReference type="RefSeq" id="WP_344994844.1">
    <property type="nucleotide sequence ID" value="NZ_BAABCD010000047.1"/>
</dbReference>
<evidence type="ECO:0000256" key="6">
    <source>
        <dbReference type="SAM" id="MobiDB-lite"/>
    </source>
</evidence>
<proteinExistence type="inferred from homology"/>
<comment type="similarity">
    <text evidence="4">Belongs to the SIMIBI class G3E GTPase family. ZNG1 subfamily.</text>
</comment>
<dbReference type="EMBL" id="JBHSHP010000050">
    <property type="protein sequence ID" value="MFC4755626.1"/>
    <property type="molecule type" value="Genomic_DNA"/>
</dbReference>
<dbReference type="InterPro" id="IPR036627">
    <property type="entry name" value="CobW-likC_sf"/>
</dbReference>
<feature type="domain" description="CobW C-terminal" evidence="7">
    <location>
        <begin position="270"/>
        <end position="365"/>
    </location>
</feature>
<organism evidence="8 9">
    <name type="scientific">Dietzia aurantiaca</name>
    <dbReference type="NCBI Taxonomy" id="983873"/>
    <lineage>
        <taxon>Bacteria</taxon>
        <taxon>Bacillati</taxon>
        <taxon>Actinomycetota</taxon>
        <taxon>Actinomycetes</taxon>
        <taxon>Mycobacteriales</taxon>
        <taxon>Dietziaceae</taxon>
        <taxon>Dietzia</taxon>
    </lineage>
</organism>
<dbReference type="InterPro" id="IPR003495">
    <property type="entry name" value="CobW/HypB/UreG_nucleotide-bd"/>
</dbReference>
<dbReference type="PANTHER" id="PTHR13748:SF62">
    <property type="entry name" value="COBW DOMAIN-CONTAINING PROTEIN"/>
    <property type="match status" value="1"/>
</dbReference>
<evidence type="ECO:0000256" key="2">
    <source>
        <dbReference type="ARBA" id="ARBA00022801"/>
    </source>
</evidence>
<dbReference type="Pfam" id="PF07683">
    <property type="entry name" value="CobW_C"/>
    <property type="match status" value="1"/>
</dbReference>
<evidence type="ECO:0000256" key="5">
    <source>
        <dbReference type="ARBA" id="ARBA00049117"/>
    </source>
</evidence>
<comment type="catalytic activity">
    <reaction evidence="5">
        <text>GTP + H2O = GDP + phosphate + H(+)</text>
        <dbReference type="Rhea" id="RHEA:19669"/>
        <dbReference type="ChEBI" id="CHEBI:15377"/>
        <dbReference type="ChEBI" id="CHEBI:15378"/>
        <dbReference type="ChEBI" id="CHEBI:37565"/>
        <dbReference type="ChEBI" id="CHEBI:43474"/>
        <dbReference type="ChEBI" id="CHEBI:58189"/>
    </reaction>
    <physiologicalReaction direction="left-to-right" evidence="5">
        <dbReference type="Rhea" id="RHEA:19670"/>
    </physiologicalReaction>
</comment>
<dbReference type="InterPro" id="IPR051316">
    <property type="entry name" value="Zinc-reg_GTPase_activator"/>
</dbReference>
<dbReference type="CDD" id="cd03112">
    <property type="entry name" value="CobW-like"/>
    <property type="match status" value="1"/>
</dbReference>
<feature type="region of interest" description="Disordered" evidence="6">
    <location>
        <begin position="1"/>
        <end position="38"/>
    </location>
</feature>
<evidence type="ECO:0000256" key="3">
    <source>
        <dbReference type="ARBA" id="ARBA00023186"/>
    </source>
</evidence>
<dbReference type="SMART" id="SM00833">
    <property type="entry name" value="CobW_C"/>
    <property type="match status" value="1"/>
</dbReference>
<comment type="caution">
    <text evidence="8">The sequence shown here is derived from an EMBL/GenBank/DDBJ whole genome shotgun (WGS) entry which is preliminary data.</text>
</comment>
<keyword evidence="2" id="KW-0378">Hydrolase</keyword>
<sequence length="428" mass="44411">MAALIEPPLSQQPQGEARGRDDEPGPAPAPGVHRAPGEPLPVLVLTGYLGAGKTTLLNHLLSGAPGLRIAAIVNDFGDINVDAGAIAGQVDSMVSMANGCVCCEVDASELGEALTTLADPELGMDLAVIEASGLAEPAILSRMVHDVPRDIVRHAGMIQVVDAEGLDDAMARHPRLATHLAEADLVVVNKCDLVTRERFTALRTTIRAHAPRVPVLPAVRGAVPAGLLLGLAPAAAPTAVPTAAAESDGAAGGDHRDPGHHDHPHLHDAYTAVTVRPAGHLHPRRFLTTVATPPTGAYRAKGTLTLATVDGPRRYEVALVGRRLELRAVSEDAPGDDGGAVPDGLVVIGVEMDDDDVAGFLDDAVLSPGETVDADAALGLHPYLIGDPDSSDVEEWIYDEQRSTPVTGSAAMMVDPEDPEAFDPAFTP</sequence>
<dbReference type="Proteomes" id="UP001595836">
    <property type="component" value="Unassembled WGS sequence"/>
</dbReference>